<dbReference type="InterPro" id="IPR000014">
    <property type="entry name" value="PAS"/>
</dbReference>
<dbReference type="SUPFAM" id="SSF47226">
    <property type="entry name" value="Histidine-containing phosphotransfer domain, HPT domain"/>
    <property type="match status" value="1"/>
</dbReference>
<dbReference type="AlphaFoldDB" id="A0A518CLD2"/>
<dbReference type="SMART" id="SM00388">
    <property type="entry name" value="HisKA"/>
    <property type="match status" value="1"/>
</dbReference>
<dbReference type="Pfam" id="PF13185">
    <property type="entry name" value="GAF_2"/>
    <property type="match status" value="1"/>
</dbReference>
<dbReference type="CDD" id="cd00088">
    <property type="entry name" value="HPT"/>
    <property type="match status" value="1"/>
</dbReference>
<dbReference type="RefSeq" id="WP_144995106.1">
    <property type="nucleotide sequence ID" value="NZ_CP036281.1"/>
</dbReference>
<evidence type="ECO:0000256" key="4">
    <source>
        <dbReference type="ARBA" id="ARBA00022475"/>
    </source>
</evidence>
<dbReference type="Pfam" id="PF00072">
    <property type="entry name" value="Response_reg"/>
    <property type="match status" value="2"/>
</dbReference>
<dbReference type="Pfam" id="PF02518">
    <property type="entry name" value="HATPase_c"/>
    <property type="match status" value="1"/>
</dbReference>
<dbReference type="PROSITE" id="PS50113">
    <property type="entry name" value="PAC"/>
    <property type="match status" value="1"/>
</dbReference>
<evidence type="ECO:0000259" key="21">
    <source>
        <dbReference type="PROSITE" id="PS50894"/>
    </source>
</evidence>
<dbReference type="GO" id="GO:0005886">
    <property type="term" value="C:plasma membrane"/>
    <property type="evidence" value="ECO:0007669"/>
    <property type="project" value="UniProtKB-SubCell"/>
</dbReference>
<dbReference type="SMART" id="SM00448">
    <property type="entry name" value="REC"/>
    <property type="match status" value="2"/>
</dbReference>
<dbReference type="FunFam" id="3.30.565.10:FF:000010">
    <property type="entry name" value="Sensor histidine kinase RcsC"/>
    <property type="match status" value="1"/>
</dbReference>
<evidence type="ECO:0000259" key="17">
    <source>
        <dbReference type="PROSITE" id="PS50109"/>
    </source>
</evidence>
<evidence type="ECO:0000256" key="3">
    <source>
        <dbReference type="ARBA" id="ARBA00012438"/>
    </source>
</evidence>
<dbReference type="SUPFAM" id="SSF55874">
    <property type="entry name" value="ATPase domain of HSP90 chaperone/DNA topoisomerase II/histidine kinase"/>
    <property type="match status" value="1"/>
</dbReference>
<evidence type="ECO:0000256" key="12">
    <source>
        <dbReference type="ARBA" id="ARBA00023012"/>
    </source>
</evidence>
<dbReference type="SUPFAM" id="SSF55781">
    <property type="entry name" value="GAF domain-like"/>
    <property type="match status" value="1"/>
</dbReference>
<dbReference type="EC" id="2.7.13.3" evidence="3"/>
<dbReference type="OrthoDB" id="9762493at2"/>
<dbReference type="CDD" id="cd00130">
    <property type="entry name" value="PAS"/>
    <property type="match status" value="2"/>
</dbReference>
<gene>
    <name evidence="22" type="primary">barA_2</name>
    <name evidence="22" type="ORF">Pla110_17550</name>
</gene>
<evidence type="ECO:0000256" key="7">
    <source>
        <dbReference type="ARBA" id="ARBA00022692"/>
    </source>
</evidence>
<dbReference type="PROSITE" id="PS50110">
    <property type="entry name" value="RESPONSE_REGULATORY"/>
    <property type="match status" value="2"/>
</dbReference>
<feature type="domain" description="PAS" evidence="19">
    <location>
        <begin position="322"/>
        <end position="382"/>
    </location>
</feature>
<keyword evidence="8" id="KW-0547">Nucleotide-binding</keyword>
<dbReference type="SMART" id="SM00065">
    <property type="entry name" value="GAF"/>
    <property type="match status" value="1"/>
</dbReference>
<organism evidence="22 23">
    <name type="scientific">Polystyrenella longa</name>
    <dbReference type="NCBI Taxonomy" id="2528007"/>
    <lineage>
        <taxon>Bacteria</taxon>
        <taxon>Pseudomonadati</taxon>
        <taxon>Planctomycetota</taxon>
        <taxon>Planctomycetia</taxon>
        <taxon>Planctomycetales</taxon>
        <taxon>Planctomycetaceae</taxon>
        <taxon>Polystyrenella</taxon>
    </lineage>
</organism>
<accession>A0A518CLD2</accession>
<evidence type="ECO:0000256" key="15">
    <source>
        <dbReference type="PROSITE-ProRule" id="PRU00169"/>
    </source>
</evidence>
<dbReference type="Pfam" id="PF00512">
    <property type="entry name" value="HisKA"/>
    <property type="match status" value="1"/>
</dbReference>
<feature type="region of interest" description="Disordered" evidence="16">
    <location>
        <begin position="1002"/>
        <end position="1031"/>
    </location>
</feature>
<evidence type="ECO:0000256" key="14">
    <source>
        <dbReference type="PROSITE-ProRule" id="PRU00110"/>
    </source>
</evidence>
<dbReference type="InterPro" id="IPR029016">
    <property type="entry name" value="GAF-like_dom_sf"/>
</dbReference>
<keyword evidence="23" id="KW-1185">Reference proteome</keyword>
<dbReference type="SUPFAM" id="SSF52172">
    <property type="entry name" value="CheY-like"/>
    <property type="match status" value="2"/>
</dbReference>
<evidence type="ECO:0000256" key="13">
    <source>
        <dbReference type="ARBA" id="ARBA00023136"/>
    </source>
</evidence>
<dbReference type="InterPro" id="IPR004358">
    <property type="entry name" value="Sig_transdc_His_kin-like_C"/>
</dbReference>
<dbReference type="Gene3D" id="3.30.450.40">
    <property type="match status" value="1"/>
</dbReference>
<dbReference type="InterPro" id="IPR008207">
    <property type="entry name" value="Sig_transdc_His_kin_Hpt_dom"/>
</dbReference>
<evidence type="ECO:0000259" key="19">
    <source>
        <dbReference type="PROSITE" id="PS50112"/>
    </source>
</evidence>
<dbReference type="Gene3D" id="3.40.50.2300">
    <property type="match status" value="2"/>
</dbReference>
<evidence type="ECO:0000256" key="11">
    <source>
        <dbReference type="ARBA" id="ARBA00022989"/>
    </source>
</evidence>
<dbReference type="GO" id="GO:0006355">
    <property type="term" value="P:regulation of DNA-templated transcription"/>
    <property type="evidence" value="ECO:0007669"/>
    <property type="project" value="InterPro"/>
</dbReference>
<dbReference type="EMBL" id="CP036281">
    <property type="protein sequence ID" value="QDU80033.1"/>
    <property type="molecule type" value="Genomic_DNA"/>
</dbReference>
<dbReference type="CDD" id="cd17546">
    <property type="entry name" value="REC_hyHK_CKI1_RcsC-like"/>
    <property type="match status" value="1"/>
</dbReference>
<dbReference type="InterPro" id="IPR001789">
    <property type="entry name" value="Sig_transdc_resp-reg_receiver"/>
</dbReference>
<dbReference type="InterPro" id="IPR013767">
    <property type="entry name" value="PAS_fold"/>
</dbReference>
<dbReference type="PROSITE" id="PS50894">
    <property type="entry name" value="HPT"/>
    <property type="match status" value="1"/>
</dbReference>
<dbReference type="InterPro" id="IPR005467">
    <property type="entry name" value="His_kinase_dom"/>
</dbReference>
<dbReference type="Pfam" id="PF00989">
    <property type="entry name" value="PAS"/>
    <property type="match status" value="2"/>
</dbReference>
<dbReference type="SMART" id="SM00387">
    <property type="entry name" value="HATPase_c"/>
    <property type="match status" value="1"/>
</dbReference>
<dbReference type="SUPFAM" id="SSF55785">
    <property type="entry name" value="PYP-like sensor domain (PAS domain)"/>
    <property type="match status" value="2"/>
</dbReference>
<dbReference type="InterPro" id="IPR011006">
    <property type="entry name" value="CheY-like_superfamily"/>
</dbReference>
<feature type="domain" description="PAC" evidence="20">
    <location>
        <begin position="395"/>
        <end position="447"/>
    </location>
</feature>
<dbReference type="PROSITE" id="PS50112">
    <property type="entry name" value="PAS"/>
    <property type="match status" value="2"/>
</dbReference>
<feature type="modified residue" description="4-aspartylphosphate" evidence="15">
    <location>
        <position position="791"/>
    </location>
</feature>
<dbReference type="InterPro" id="IPR000700">
    <property type="entry name" value="PAS-assoc_C"/>
</dbReference>
<dbReference type="InterPro" id="IPR036097">
    <property type="entry name" value="HisK_dim/P_sf"/>
</dbReference>
<dbReference type="KEGG" id="plon:Pla110_17550"/>
<dbReference type="InterPro" id="IPR003661">
    <property type="entry name" value="HisK_dim/P_dom"/>
</dbReference>
<feature type="modified residue" description="Phosphohistidine" evidence="14">
    <location>
        <position position="1086"/>
    </location>
</feature>
<dbReference type="InterPro" id="IPR003594">
    <property type="entry name" value="HATPase_dom"/>
</dbReference>
<evidence type="ECO:0000256" key="1">
    <source>
        <dbReference type="ARBA" id="ARBA00000085"/>
    </source>
</evidence>
<evidence type="ECO:0000256" key="16">
    <source>
        <dbReference type="SAM" id="MobiDB-lite"/>
    </source>
</evidence>
<evidence type="ECO:0000256" key="6">
    <source>
        <dbReference type="ARBA" id="ARBA00022679"/>
    </source>
</evidence>
<feature type="domain" description="Histidine kinase" evidence="17">
    <location>
        <begin position="465"/>
        <end position="715"/>
    </location>
</feature>
<dbReference type="CDD" id="cd16922">
    <property type="entry name" value="HATPase_EvgS-ArcB-TorS-like"/>
    <property type="match status" value="1"/>
</dbReference>
<evidence type="ECO:0000313" key="22">
    <source>
        <dbReference type="EMBL" id="QDU80033.1"/>
    </source>
</evidence>
<evidence type="ECO:0000256" key="2">
    <source>
        <dbReference type="ARBA" id="ARBA00004651"/>
    </source>
</evidence>
<dbReference type="InterPro" id="IPR035965">
    <property type="entry name" value="PAS-like_dom_sf"/>
</dbReference>
<keyword evidence="12" id="KW-0902">Two-component regulatory system</keyword>
<dbReference type="Proteomes" id="UP000317178">
    <property type="component" value="Chromosome"/>
</dbReference>
<feature type="domain" description="PAS" evidence="19">
    <location>
        <begin position="21"/>
        <end position="75"/>
    </location>
</feature>
<evidence type="ECO:0000259" key="18">
    <source>
        <dbReference type="PROSITE" id="PS50110"/>
    </source>
</evidence>
<dbReference type="Gene3D" id="3.30.450.20">
    <property type="entry name" value="PAS domain"/>
    <property type="match status" value="2"/>
</dbReference>
<dbReference type="Gene3D" id="3.30.565.10">
    <property type="entry name" value="Histidine kinase-like ATPase, C-terminal domain"/>
    <property type="match status" value="1"/>
</dbReference>
<keyword evidence="11" id="KW-1133">Transmembrane helix</keyword>
<dbReference type="InterPro" id="IPR003018">
    <property type="entry name" value="GAF"/>
</dbReference>
<feature type="domain" description="Response regulatory" evidence="18">
    <location>
        <begin position="879"/>
        <end position="999"/>
    </location>
</feature>
<dbReference type="NCBIfam" id="TIGR00229">
    <property type="entry name" value="sensory_box"/>
    <property type="match status" value="2"/>
</dbReference>
<dbReference type="PANTHER" id="PTHR45339:SF1">
    <property type="entry name" value="HYBRID SIGNAL TRANSDUCTION HISTIDINE KINASE J"/>
    <property type="match status" value="1"/>
</dbReference>
<dbReference type="Gene3D" id="1.20.120.160">
    <property type="entry name" value="HPT domain"/>
    <property type="match status" value="1"/>
</dbReference>
<dbReference type="Pfam" id="PF01627">
    <property type="entry name" value="Hpt"/>
    <property type="match status" value="1"/>
</dbReference>
<keyword evidence="13" id="KW-0472">Membrane</keyword>
<evidence type="ECO:0000256" key="5">
    <source>
        <dbReference type="ARBA" id="ARBA00022553"/>
    </source>
</evidence>
<keyword evidence="5 15" id="KW-0597">Phosphoprotein</keyword>
<dbReference type="SMART" id="SM00091">
    <property type="entry name" value="PAS"/>
    <property type="match status" value="2"/>
</dbReference>
<dbReference type="InterPro" id="IPR036641">
    <property type="entry name" value="HPT_dom_sf"/>
</dbReference>
<dbReference type="InterPro" id="IPR036890">
    <property type="entry name" value="HATPase_C_sf"/>
</dbReference>
<feature type="domain" description="HPt" evidence="21">
    <location>
        <begin position="1047"/>
        <end position="1140"/>
    </location>
</feature>
<keyword evidence="9 22" id="KW-0418">Kinase</keyword>
<comment type="catalytic activity">
    <reaction evidence="1">
        <text>ATP + protein L-histidine = ADP + protein N-phospho-L-histidine.</text>
        <dbReference type="EC" id="2.7.13.3"/>
    </reaction>
</comment>
<feature type="domain" description="Response regulatory" evidence="18">
    <location>
        <begin position="737"/>
        <end position="858"/>
    </location>
</feature>
<dbReference type="SUPFAM" id="SSF47384">
    <property type="entry name" value="Homodimeric domain of signal transducing histidine kinase"/>
    <property type="match status" value="1"/>
</dbReference>
<dbReference type="Gene3D" id="1.10.287.130">
    <property type="match status" value="1"/>
</dbReference>
<keyword evidence="6 22" id="KW-0808">Transferase</keyword>
<feature type="modified residue" description="4-aspartylphosphate" evidence="15">
    <location>
        <position position="930"/>
    </location>
</feature>
<keyword evidence="4" id="KW-1003">Cell membrane</keyword>
<keyword evidence="7" id="KW-0812">Transmembrane</keyword>
<protein>
    <recommendedName>
        <fullName evidence="3">histidine kinase</fullName>
        <ecNumber evidence="3">2.7.13.3</ecNumber>
    </recommendedName>
</protein>
<dbReference type="PANTHER" id="PTHR45339">
    <property type="entry name" value="HYBRID SIGNAL TRANSDUCTION HISTIDINE KINASE J"/>
    <property type="match status" value="1"/>
</dbReference>
<evidence type="ECO:0000259" key="20">
    <source>
        <dbReference type="PROSITE" id="PS50113"/>
    </source>
</evidence>
<dbReference type="PROSITE" id="PS50109">
    <property type="entry name" value="HIS_KIN"/>
    <property type="match status" value="1"/>
</dbReference>
<keyword evidence="10" id="KW-0067">ATP-binding</keyword>
<evidence type="ECO:0000256" key="10">
    <source>
        <dbReference type="ARBA" id="ARBA00022840"/>
    </source>
</evidence>
<evidence type="ECO:0000256" key="9">
    <source>
        <dbReference type="ARBA" id="ARBA00022777"/>
    </source>
</evidence>
<sequence>MDNLTSNLNSQPSGDRSFWAADSRLERIADSAMDAVLTVTLQGEIIDWNRQAQIIFGWSREEAVGRNIADLIIPSHYREHHEERLARFTAERPERDCSKSYRMLAVRRNGQEFPIEFTFTDLEWSGQTILNIFIYDVTTHREVERQGVREKLETALLHHLNQTSLTSDTLEESLLIAIPNLTENLSWSIGHAWIFNADRSRLVSSGIWHFENSTQHEEFKVCTLENTFEKGEGLPGLVWEKEKPVWIQHFDKNEHVLRKLPPEESDIKTAIAFPVVRGKEIVAVVELFRSGELAPDLSLLRLLRNIGDLIGHSIERMDLLAERMRFAAIVESSGDAIIGKALDGTINSWNQGAQKTYGWESEEVIGRTVSVLLLPGMAHEESEILEAMKTGRLLDQFQTRRMRKDGTMIDVSITVSPIRGVDGTIFGTSTIERDITAQRNRELELLKARDAAEQANRVRGEFLASVSHELRTPMNAILGMLELSLQEDLPEFIQDYLATAKDSADSLLLLVNDILDLSRLESGRFELESLVFNVRGCLDDAMKTLSLRAHEKGVELVCHIHSNVPEYMIGDPIRIRQIMLNLVGNALKFTQQGEVMVELQFAGEVKDAELEKIRQRMDESAEDEFANPPASLVDSRYYQLEMSVSDTGIGIADEDQKRIFQPFTQVDSSTTRKYSGTGLGLTICQELIGLMHGELSLESEVDKGSRFTFKILQAIPDETDPILQRPRVTVEELRDLPVLVIDDNKSNQRILKEMLTHWSMKPVMASSAEEALIYLRESKQHKEMYPLLLVDAMMPEMDGFMFLQQARSERLLHSATILMLSSADQRVFGERAEGVDIAAFLEKPVSQSDLLNAIMTVLKGPALRSNTVHKYQKAPQSLKILVAEDTPANQKVITAILKKRGHHATIANNGREAVEYVLNKEENFDIVLMDVQMPTMDGLQATRVIRENERNRESAIPIVAMTAYAMKGDREKCLKSGMDDYISKPIDAVKLIRLIEKHTSPLRKVRRRTEPETETSENMKKSSNPSDKQKTKKMIDMEKAQLRLGGDVHLLNSMVSFFLEDSPALIAKMKESLANGDDDELARAVHSIKGLTSNFDALEITAYTQILEDRAKKGDTAGFSGEIKKLESQVGELIEELKTWRENQAEL</sequence>
<dbReference type="GO" id="GO:0000155">
    <property type="term" value="F:phosphorelay sensor kinase activity"/>
    <property type="evidence" value="ECO:0007669"/>
    <property type="project" value="InterPro"/>
</dbReference>
<dbReference type="PRINTS" id="PR00344">
    <property type="entry name" value="BCTRLSENSOR"/>
</dbReference>
<dbReference type="CDD" id="cd00082">
    <property type="entry name" value="HisKA"/>
    <property type="match status" value="1"/>
</dbReference>
<reference evidence="22 23" key="1">
    <citation type="submission" date="2019-02" db="EMBL/GenBank/DDBJ databases">
        <title>Deep-cultivation of Planctomycetes and their phenomic and genomic characterization uncovers novel biology.</title>
        <authorList>
            <person name="Wiegand S."/>
            <person name="Jogler M."/>
            <person name="Boedeker C."/>
            <person name="Pinto D."/>
            <person name="Vollmers J."/>
            <person name="Rivas-Marin E."/>
            <person name="Kohn T."/>
            <person name="Peeters S.H."/>
            <person name="Heuer A."/>
            <person name="Rast P."/>
            <person name="Oberbeckmann S."/>
            <person name="Bunk B."/>
            <person name="Jeske O."/>
            <person name="Meyerdierks A."/>
            <person name="Storesund J.E."/>
            <person name="Kallscheuer N."/>
            <person name="Luecker S."/>
            <person name="Lage O.M."/>
            <person name="Pohl T."/>
            <person name="Merkel B.J."/>
            <person name="Hornburger P."/>
            <person name="Mueller R.-W."/>
            <person name="Bruemmer F."/>
            <person name="Labrenz M."/>
            <person name="Spormann A.M."/>
            <person name="Op den Camp H."/>
            <person name="Overmann J."/>
            <person name="Amann R."/>
            <person name="Jetten M.S.M."/>
            <person name="Mascher T."/>
            <person name="Medema M.H."/>
            <person name="Devos D.P."/>
            <person name="Kaster A.-K."/>
            <person name="Ovreas L."/>
            <person name="Rohde M."/>
            <person name="Galperin M.Y."/>
            <person name="Jogler C."/>
        </authorList>
    </citation>
    <scope>NUCLEOTIDE SEQUENCE [LARGE SCALE GENOMIC DNA]</scope>
    <source>
        <strain evidence="22 23">Pla110</strain>
    </source>
</reference>
<dbReference type="GO" id="GO:0005524">
    <property type="term" value="F:ATP binding"/>
    <property type="evidence" value="ECO:0007669"/>
    <property type="project" value="UniProtKB-KW"/>
</dbReference>
<comment type="subcellular location">
    <subcellularLocation>
        <location evidence="2">Cell membrane</location>
        <topology evidence="2">Multi-pass membrane protein</topology>
    </subcellularLocation>
</comment>
<name>A0A518CLD2_9PLAN</name>
<proteinExistence type="predicted"/>
<evidence type="ECO:0000313" key="23">
    <source>
        <dbReference type="Proteomes" id="UP000317178"/>
    </source>
</evidence>
<evidence type="ECO:0000256" key="8">
    <source>
        <dbReference type="ARBA" id="ARBA00022741"/>
    </source>
</evidence>